<accession>A0A5P1EB12</accession>
<dbReference type="Gramene" id="ONK63048">
    <property type="protein sequence ID" value="ONK63048"/>
    <property type="gene ID" value="A4U43_C07F10870"/>
</dbReference>
<sequence length="123" mass="13100">MESMEQTEEAGASRQVGKKSKRQQPVRKSKCVVSKRPRREAHEAITPPTKCVAAEAKPQSEDDVPLLQRSVRLRPKSSVSTVATLPAPAAILGTTTASGKEADTVSGTGESQALLSRDGINFT</sequence>
<name>A0A5P1EB12_ASPOF</name>
<evidence type="ECO:0000313" key="3">
    <source>
        <dbReference type="Proteomes" id="UP000243459"/>
    </source>
</evidence>
<feature type="compositionally biased region" description="Basic residues" evidence="1">
    <location>
        <begin position="16"/>
        <end position="39"/>
    </location>
</feature>
<reference evidence="3" key="1">
    <citation type="journal article" date="2017" name="Nat. Commun.">
        <title>The asparagus genome sheds light on the origin and evolution of a young Y chromosome.</title>
        <authorList>
            <person name="Harkess A."/>
            <person name="Zhou J."/>
            <person name="Xu C."/>
            <person name="Bowers J.E."/>
            <person name="Van der Hulst R."/>
            <person name="Ayyampalayam S."/>
            <person name="Mercati F."/>
            <person name="Riccardi P."/>
            <person name="McKain M.R."/>
            <person name="Kakrana A."/>
            <person name="Tang H."/>
            <person name="Ray J."/>
            <person name="Groenendijk J."/>
            <person name="Arikit S."/>
            <person name="Mathioni S.M."/>
            <person name="Nakano M."/>
            <person name="Shan H."/>
            <person name="Telgmann-Rauber A."/>
            <person name="Kanno A."/>
            <person name="Yue Z."/>
            <person name="Chen H."/>
            <person name="Li W."/>
            <person name="Chen Y."/>
            <person name="Xu X."/>
            <person name="Zhang Y."/>
            <person name="Luo S."/>
            <person name="Chen H."/>
            <person name="Gao J."/>
            <person name="Mao Z."/>
            <person name="Pires J.C."/>
            <person name="Luo M."/>
            <person name="Kudrna D."/>
            <person name="Wing R.A."/>
            <person name="Meyers B.C."/>
            <person name="Yi K."/>
            <person name="Kong H."/>
            <person name="Lavrijsen P."/>
            <person name="Sunseri F."/>
            <person name="Falavigna A."/>
            <person name="Ye Y."/>
            <person name="Leebens-Mack J.H."/>
            <person name="Chen G."/>
        </authorList>
    </citation>
    <scope>NUCLEOTIDE SEQUENCE [LARGE SCALE GENOMIC DNA]</scope>
    <source>
        <strain evidence="3">cv. DH0086</strain>
    </source>
</reference>
<organism evidence="2 3">
    <name type="scientific">Asparagus officinalis</name>
    <name type="common">Garden asparagus</name>
    <dbReference type="NCBI Taxonomy" id="4686"/>
    <lineage>
        <taxon>Eukaryota</taxon>
        <taxon>Viridiplantae</taxon>
        <taxon>Streptophyta</taxon>
        <taxon>Embryophyta</taxon>
        <taxon>Tracheophyta</taxon>
        <taxon>Spermatophyta</taxon>
        <taxon>Magnoliopsida</taxon>
        <taxon>Liliopsida</taxon>
        <taxon>Asparagales</taxon>
        <taxon>Asparagaceae</taxon>
        <taxon>Asparagoideae</taxon>
        <taxon>Asparagus</taxon>
    </lineage>
</organism>
<dbReference type="AlphaFoldDB" id="A0A5P1EB12"/>
<protein>
    <submittedName>
        <fullName evidence="2">Uncharacterized protein</fullName>
    </submittedName>
</protein>
<gene>
    <name evidence="2" type="ORF">A4U43_C07F10870</name>
</gene>
<evidence type="ECO:0000256" key="1">
    <source>
        <dbReference type="SAM" id="MobiDB-lite"/>
    </source>
</evidence>
<evidence type="ECO:0000313" key="2">
    <source>
        <dbReference type="EMBL" id="ONK63048.1"/>
    </source>
</evidence>
<dbReference type="EMBL" id="CM007387">
    <property type="protein sequence ID" value="ONK63048.1"/>
    <property type="molecule type" value="Genomic_DNA"/>
</dbReference>
<keyword evidence="3" id="KW-1185">Reference proteome</keyword>
<proteinExistence type="predicted"/>
<feature type="region of interest" description="Disordered" evidence="1">
    <location>
        <begin position="1"/>
        <end position="48"/>
    </location>
</feature>
<dbReference type="Proteomes" id="UP000243459">
    <property type="component" value="Chromosome 7"/>
</dbReference>